<reference evidence="2 3" key="1">
    <citation type="submission" date="2021-01" db="EMBL/GenBank/DDBJ databases">
        <title>Complete genome sequence of Pantoea eucrina OB49, a heavy metal tolerant bacterium with PGPR potential isolated from wheat in Algeria.</title>
        <authorList>
            <person name="Lekired A."/>
            <person name="Ouzari I.H."/>
        </authorList>
    </citation>
    <scope>NUCLEOTIDE SEQUENCE [LARGE SCALE GENOMIC DNA]</scope>
    <source>
        <strain evidence="2 3">OB49</strain>
    </source>
</reference>
<evidence type="ECO:0000313" key="2">
    <source>
        <dbReference type="EMBL" id="MBM0747726.1"/>
    </source>
</evidence>
<dbReference type="EMBL" id="JAFCXS010000006">
    <property type="protein sequence ID" value="MBM0747726.1"/>
    <property type="molecule type" value="Genomic_DNA"/>
</dbReference>
<evidence type="ECO:0000313" key="3">
    <source>
        <dbReference type="Proteomes" id="UP000809137"/>
    </source>
</evidence>
<dbReference type="InterPro" id="IPR027266">
    <property type="entry name" value="TrmE/GcvT-like"/>
</dbReference>
<feature type="region of interest" description="Disordered" evidence="1">
    <location>
        <begin position="25"/>
        <end position="47"/>
    </location>
</feature>
<gene>
    <name evidence="2" type="ORF">JJB79_09900</name>
</gene>
<dbReference type="RefSeq" id="WP_082032665.1">
    <property type="nucleotide sequence ID" value="NZ_CP083448.1"/>
</dbReference>
<keyword evidence="3" id="KW-1185">Reference proteome</keyword>
<dbReference type="Gene3D" id="3.30.1360.120">
    <property type="entry name" value="Probable tRNA modification gtpase trme, domain 1"/>
    <property type="match status" value="1"/>
</dbReference>
<accession>A0ABS1Z5Q4</accession>
<sequence length="223" mass="24267">MSETLLPETKPAEAVRQVAVMNQSAPQVRAESPLHHADRGNVTASQSQQAGVELRELALRGHLVLRGSQNSASFMQGCLTVLGLPLPTAPLTSAEDGDISVRWLSPDEWLVVLPMDQLFPVEKALRAEITGHFSVVNVSGGQTILALSGKHAVDVLKKSTVLDLHPSQFPVGKVAGSVFAKSSALIRRTGPESWELVIRRSFAEYIWLWLRDASREYGLKITA</sequence>
<proteinExistence type="predicted"/>
<comment type="caution">
    <text evidence="2">The sequence shown here is derived from an EMBL/GenBank/DDBJ whole genome shotgun (WGS) entry which is preliminary data.</text>
</comment>
<dbReference type="GeneID" id="84691669"/>
<dbReference type="InterPro" id="IPR007375">
    <property type="entry name" value="SoxG"/>
</dbReference>
<name>A0ABS1Z5Q4_9GAMM</name>
<dbReference type="SUPFAM" id="SSF103025">
    <property type="entry name" value="Folate-binding domain"/>
    <property type="match status" value="1"/>
</dbReference>
<protein>
    <submittedName>
        <fullName evidence="2">Sarcosine oxidase subunit gamma</fullName>
    </submittedName>
</protein>
<evidence type="ECO:0000256" key="1">
    <source>
        <dbReference type="SAM" id="MobiDB-lite"/>
    </source>
</evidence>
<dbReference type="Gene3D" id="3.30.70.1520">
    <property type="entry name" value="Heterotetrameric sarcosine oxidase"/>
    <property type="match status" value="1"/>
</dbReference>
<dbReference type="Pfam" id="PF04268">
    <property type="entry name" value="SoxG"/>
    <property type="match status" value="1"/>
</dbReference>
<dbReference type="Proteomes" id="UP000809137">
    <property type="component" value="Unassembled WGS sequence"/>
</dbReference>
<organism evidence="2 3">
    <name type="scientific">Pantoea eucrina</name>
    <dbReference type="NCBI Taxonomy" id="472693"/>
    <lineage>
        <taxon>Bacteria</taxon>
        <taxon>Pseudomonadati</taxon>
        <taxon>Pseudomonadota</taxon>
        <taxon>Gammaproteobacteria</taxon>
        <taxon>Enterobacterales</taxon>
        <taxon>Erwiniaceae</taxon>
        <taxon>Pantoea</taxon>
    </lineage>
</organism>